<evidence type="ECO:0000256" key="23">
    <source>
        <dbReference type="PROSITE-ProRule" id="PRU10141"/>
    </source>
</evidence>
<evidence type="ECO:0000256" key="3">
    <source>
        <dbReference type="ARBA" id="ARBA00004479"/>
    </source>
</evidence>
<keyword evidence="7" id="KW-0597">Phosphoprotein</keyword>
<dbReference type="PROSITE" id="PS50011">
    <property type="entry name" value="PROTEIN_KINASE_DOM"/>
    <property type="match status" value="1"/>
</dbReference>
<dbReference type="FunFam" id="3.30.200.20:FF:000309">
    <property type="entry name" value="Leucine-rich repeat receptor protein kinase MSP1"/>
    <property type="match status" value="1"/>
</dbReference>
<comment type="catalytic activity">
    <reaction evidence="22">
        <text>L-seryl-[protein] + ATP = O-phospho-L-seryl-[protein] + ADP + H(+)</text>
        <dbReference type="Rhea" id="RHEA:17989"/>
        <dbReference type="Rhea" id="RHEA-COMP:9863"/>
        <dbReference type="Rhea" id="RHEA-COMP:11604"/>
        <dbReference type="ChEBI" id="CHEBI:15378"/>
        <dbReference type="ChEBI" id="CHEBI:29999"/>
        <dbReference type="ChEBI" id="CHEBI:30616"/>
        <dbReference type="ChEBI" id="CHEBI:83421"/>
        <dbReference type="ChEBI" id="CHEBI:456216"/>
        <dbReference type="EC" id="2.7.11.1"/>
    </reaction>
</comment>
<dbReference type="Gene3D" id="1.10.510.10">
    <property type="entry name" value="Transferase(Phosphotransferase) domain 1"/>
    <property type="match status" value="1"/>
</dbReference>
<evidence type="ECO:0000256" key="6">
    <source>
        <dbReference type="ARBA" id="ARBA00022527"/>
    </source>
</evidence>
<dbReference type="FunFam" id="3.80.10.10:FF:000400">
    <property type="entry name" value="Nuclear pore complex protein NUP107"/>
    <property type="match status" value="1"/>
</dbReference>
<dbReference type="EMBL" id="OIVN01000205">
    <property type="protein sequence ID" value="SPC76221.1"/>
    <property type="molecule type" value="Genomic_DNA"/>
</dbReference>
<evidence type="ECO:0000256" key="10">
    <source>
        <dbReference type="ARBA" id="ARBA00022692"/>
    </source>
</evidence>
<keyword evidence="9" id="KW-0808">Transferase</keyword>
<comment type="catalytic activity">
    <reaction evidence="21">
        <text>L-threonyl-[protein] + ATP = O-phospho-L-threonyl-[protein] + ADP + H(+)</text>
        <dbReference type="Rhea" id="RHEA:46608"/>
        <dbReference type="Rhea" id="RHEA-COMP:11060"/>
        <dbReference type="Rhea" id="RHEA-COMP:11605"/>
        <dbReference type="ChEBI" id="CHEBI:15378"/>
        <dbReference type="ChEBI" id="CHEBI:30013"/>
        <dbReference type="ChEBI" id="CHEBI:30616"/>
        <dbReference type="ChEBI" id="CHEBI:61977"/>
        <dbReference type="ChEBI" id="CHEBI:456216"/>
        <dbReference type="EC" id="2.7.11.1"/>
    </reaction>
</comment>
<dbReference type="AlphaFoldDB" id="A0A2N9ENE5"/>
<dbReference type="InterPro" id="IPR011009">
    <property type="entry name" value="Kinase-like_dom_sf"/>
</dbReference>
<evidence type="ECO:0000256" key="8">
    <source>
        <dbReference type="ARBA" id="ARBA00022614"/>
    </source>
</evidence>
<name>A0A2N9ENE5_FAGSY</name>
<keyword evidence="12" id="KW-0677">Repeat</keyword>
<evidence type="ECO:0000256" key="13">
    <source>
        <dbReference type="ARBA" id="ARBA00022741"/>
    </source>
</evidence>
<sequence>MAMAVLKEVVFLFSLVVLAMLHSSLNVASLSEAEIDALLNWKASLQNETQSPLTSWTLLPNNATNSSNNQNTSSIPCSWFGISCNQAGSVTRLNLTNSGLKGTLHEFSFSSLPNLAFLDLSMNELFGTVPIEISNLSRLIYLDLLSNSLSGEIPPQIGLLTNLEFLRLSENRLNGSIPLEVGRLKSLNILSLHANDLHGCIPYSVGNLSNLASLYLRNNQLSGSIPSNIGNLSNLVEFDMKNNSLIGPIPSSIGSLEKLELLHMFENQLSGSIPPEIGNLKCLISLALQTNNLSGLIPSTLGALSNLTVLHLYNNQLSGTIPKELGNLKSITSLQLSINQLTGIVPVSLGNLSHLESLFLRDNQLSGPIPQEIGNLMKLASLELDTNHFNGSLPQNLCQNGSLQNLTAFNNLLIGQIPKTLRNCTNLSYNRFYGEISYNWSKCPQLTTLVIAGNNITGGIPLEIGDSNQLQLLDLSFNQLVGELPKEFGKLTSLLKLKLNGNQLSGDIPLELGSLTNLEYLDLSTNKFIKSIPINIGNLLKLNYLNMSNNKFSQVIPVQLCNLPHLSKLDLSHNLLEGKIPSQISSLQSLELLNISHNALSGFIPVAFEEMHGLSYVDISYNELEGPLPNSRAFQDAHIETLQGIFFILQRKRQNPQTNQINDTDKEEVFTISTLDGRTMYKDIIDATQGFDAKFCIGKGGHGTVYKAKLLSGNIVAVKKLQSFRDGEIAQQKEFLNEIRALTEIRHRNIIKLHGFCSHSQHSFFIYEYLERGSLATILSNDGGAKELDWNKRVNIIKGVADALSYMHHDCSLPIVHRDISSKNILLDPEYKAHVSDFGTAKLLNRDSSNWSSLVGTYGYIAPELAYTMKITEKCDVYSFGVLAIEVIKGGHPGESISILSTVEENLLLKDLLDIRLPPPTIEVENQVILIIKLAIACLRANPESRPTMHMVSQVLSTPSAIIS</sequence>
<evidence type="ECO:0000256" key="14">
    <source>
        <dbReference type="ARBA" id="ARBA00022777"/>
    </source>
</evidence>
<keyword evidence="15 23" id="KW-0067">ATP-binding</keyword>
<dbReference type="EC" id="2.7.11.1" evidence="4"/>
<dbReference type="PANTHER" id="PTHR48053">
    <property type="entry name" value="LEUCINE RICH REPEAT FAMILY PROTEIN, EXPRESSED"/>
    <property type="match status" value="1"/>
</dbReference>
<keyword evidence="10" id="KW-0812">Transmembrane</keyword>
<dbReference type="FunFam" id="3.80.10.10:FF:000233">
    <property type="entry name" value="Leucine-rich repeat receptor-like protein kinase TDR"/>
    <property type="match status" value="1"/>
</dbReference>
<keyword evidence="8" id="KW-0433">Leucine-rich repeat</keyword>
<dbReference type="Pfam" id="PF00560">
    <property type="entry name" value="LRR_1"/>
    <property type="match status" value="6"/>
</dbReference>
<evidence type="ECO:0000256" key="19">
    <source>
        <dbReference type="ARBA" id="ARBA00023180"/>
    </source>
</evidence>
<dbReference type="InterPro" id="IPR001611">
    <property type="entry name" value="Leu-rich_rpt"/>
</dbReference>
<dbReference type="InterPro" id="IPR000719">
    <property type="entry name" value="Prot_kinase_dom"/>
</dbReference>
<evidence type="ECO:0000256" key="21">
    <source>
        <dbReference type="ARBA" id="ARBA00047899"/>
    </source>
</evidence>
<dbReference type="InterPro" id="IPR017441">
    <property type="entry name" value="Protein_kinase_ATP_BS"/>
</dbReference>
<dbReference type="InterPro" id="IPR003591">
    <property type="entry name" value="Leu-rich_rpt_typical-subtyp"/>
</dbReference>
<dbReference type="Gene3D" id="3.30.200.20">
    <property type="entry name" value="Phosphorylase Kinase, domain 1"/>
    <property type="match status" value="1"/>
</dbReference>
<evidence type="ECO:0000256" key="4">
    <source>
        <dbReference type="ARBA" id="ARBA00012513"/>
    </source>
</evidence>
<evidence type="ECO:0000256" key="1">
    <source>
        <dbReference type="ARBA" id="ARBA00004191"/>
    </source>
</evidence>
<dbReference type="InterPro" id="IPR013210">
    <property type="entry name" value="LRR_N_plant-typ"/>
</dbReference>
<evidence type="ECO:0000256" key="5">
    <source>
        <dbReference type="ARBA" id="ARBA00022512"/>
    </source>
</evidence>
<dbReference type="FunFam" id="3.80.10.10:FF:000383">
    <property type="entry name" value="Leucine-rich repeat receptor protein kinase EMS1"/>
    <property type="match status" value="1"/>
</dbReference>
<reference evidence="26" key="1">
    <citation type="submission" date="2018-02" db="EMBL/GenBank/DDBJ databases">
        <authorList>
            <person name="Cohen D.B."/>
            <person name="Kent A.D."/>
        </authorList>
    </citation>
    <scope>NUCLEOTIDE SEQUENCE</scope>
</reference>
<dbReference type="SUPFAM" id="SSF52058">
    <property type="entry name" value="L domain-like"/>
    <property type="match status" value="1"/>
</dbReference>
<keyword evidence="18" id="KW-0675">Receptor</keyword>
<comment type="similarity">
    <text evidence="20">Belongs to the polygalacturonase-inhibiting protein family.</text>
</comment>
<dbReference type="SMART" id="SM00369">
    <property type="entry name" value="LRR_TYP"/>
    <property type="match status" value="10"/>
</dbReference>
<comment type="subcellular location">
    <subcellularLocation>
        <location evidence="2">Cell membrane</location>
    </subcellularLocation>
    <subcellularLocation>
        <location evidence="3">Membrane</location>
        <topology evidence="3">Single-pass type I membrane protein</topology>
    </subcellularLocation>
    <subcellularLocation>
        <location evidence="1">Secreted</location>
        <location evidence="1">Cell wall</location>
    </subcellularLocation>
</comment>
<keyword evidence="19" id="KW-0325">Glycoprotein</keyword>
<dbReference type="SUPFAM" id="SSF52047">
    <property type="entry name" value="RNI-like"/>
    <property type="match status" value="1"/>
</dbReference>
<dbReference type="PROSITE" id="PS51450">
    <property type="entry name" value="LRR"/>
    <property type="match status" value="1"/>
</dbReference>
<evidence type="ECO:0000256" key="11">
    <source>
        <dbReference type="ARBA" id="ARBA00022729"/>
    </source>
</evidence>
<keyword evidence="13 23" id="KW-0547">Nucleotide-binding</keyword>
<evidence type="ECO:0000256" key="17">
    <source>
        <dbReference type="ARBA" id="ARBA00023136"/>
    </source>
</evidence>
<dbReference type="InterPro" id="IPR051716">
    <property type="entry name" value="Plant_RL_S/T_kinase"/>
</dbReference>
<accession>A0A2N9ENE5</accession>
<organism evidence="26">
    <name type="scientific">Fagus sylvatica</name>
    <name type="common">Beechnut</name>
    <dbReference type="NCBI Taxonomy" id="28930"/>
    <lineage>
        <taxon>Eukaryota</taxon>
        <taxon>Viridiplantae</taxon>
        <taxon>Streptophyta</taxon>
        <taxon>Embryophyta</taxon>
        <taxon>Tracheophyta</taxon>
        <taxon>Spermatophyta</taxon>
        <taxon>Magnoliopsida</taxon>
        <taxon>eudicotyledons</taxon>
        <taxon>Gunneridae</taxon>
        <taxon>Pentapetalae</taxon>
        <taxon>rosids</taxon>
        <taxon>fabids</taxon>
        <taxon>Fagales</taxon>
        <taxon>Fagaceae</taxon>
        <taxon>Fagus</taxon>
    </lineage>
</organism>
<gene>
    <name evidence="26" type="ORF">FSB_LOCUS4103</name>
</gene>
<keyword evidence="16" id="KW-1133">Transmembrane helix</keyword>
<evidence type="ECO:0000259" key="25">
    <source>
        <dbReference type="PROSITE" id="PS50011"/>
    </source>
</evidence>
<dbReference type="PANTHER" id="PTHR48053:SF163">
    <property type="entry name" value="MDIS1-INTERACTING RECEPTOR LIKE KINASE 2-LIKE"/>
    <property type="match status" value="1"/>
</dbReference>
<dbReference type="Pfam" id="PF00069">
    <property type="entry name" value="Pkinase"/>
    <property type="match status" value="1"/>
</dbReference>
<dbReference type="InterPro" id="IPR032675">
    <property type="entry name" value="LRR_dom_sf"/>
</dbReference>
<feature type="binding site" evidence="23">
    <location>
        <position position="720"/>
    </location>
    <ligand>
        <name>ATP</name>
        <dbReference type="ChEBI" id="CHEBI:30616"/>
    </ligand>
</feature>
<evidence type="ECO:0000313" key="26">
    <source>
        <dbReference type="EMBL" id="SPC76221.1"/>
    </source>
</evidence>
<evidence type="ECO:0000256" key="9">
    <source>
        <dbReference type="ARBA" id="ARBA00022679"/>
    </source>
</evidence>
<dbReference type="Pfam" id="PF08263">
    <property type="entry name" value="LRRNT_2"/>
    <property type="match status" value="1"/>
</dbReference>
<keyword evidence="5" id="KW-0964">Secreted</keyword>
<proteinExistence type="inferred from homology"/>
<dbReference type="PROSITE" id="PS00109">
    <property type="entry name" value="PROTEIN_KINASE_TYR"/>
    <property type="match status" value="1"/>
</dbReference>
<dbReference type="GO" id="GO:0005886">
    <property type="term" value="C:plasma membrane"/>
    <property type="evidence" value="ECO:0007669"/>
    <property type="project" value="UniProtKB-SubCell"/>
</dbReference>
<feature type="signal peptide" evidence="24">
    <location>
        <begin position="1"/>
        <end position="19"/>
    </location>
</feature>
<dbReference type="FunFam" id="3.80.10.10:FF:000719">
    <property type="entry name" value="MDIS1-interacting receptor like kinase 2 isoform A"/>
    <property type="match status" value="1"/>
</dbReference>
<dbReference type="SMART" id="SM00365">
    <property type="entry name" value="LRR_SD22"/>
    <property type="match status" value="6"/>
</dbReference>
<keyword evidence="6" id="KW-0723">Serine/threonine-protein kinase</keyword>
<dbReference type="Pfam" id="PF13855">
    <property type="entry name" value="LRR_8"/>
    <property type="match status" value="3"/>
</dbReference>
<evidence type="ECO:0000256" key="2">
    <source>
        <dbReference type="ARBA" id="ARBA00004236"/>
    </source>
</evidence>
<dbReference type="GO" id="GO:0004674">
    <property type="term" value="F:protein serine/threonine kinase activity"/>
    <property type="evidence" value="ECO:0007669"/>
    <property type="project" value="UniProtKB-KW"/>
</dbReference>
<dbReference type="FunFam" id="1.10.510.10:FF:000445">
    <property type="entry name" value="MDIS1-interacting receptor like kinase 2"/>
    <property type="match status" value="1"/>
</dbReference>
<dbReference type="SUPFAM" id="SSF56112">
    <property type="entry name" value="Protein kinase-like (PK-like)"/>
    <property type="match status" value="1"/>
</dbReference>
<evidence type="ECO:0000256" key="24">
    <source>
        <dbReference type="SAM" id="SignalP"/>
    </source>
</evidence>
<dbReference type="GO" id="GO:0005524">
    <property type="term" value="F:ATP binding"/>
    <property type="evidence" value="ECO:0007669"/>
    <property type="project" value="UniProtKB-UniRule"/>
</dbReference>
<evidence type="ECO:0000256" key="12">
    <source>
        <dbReference type="ARBA" id="ARBA00022737"/>
    </source>
</evidence>
<protein>
    <recommendedName>
        <fullName evidence="4">non-specific serine/threonine protein kinase</fullName>
        <ecNumber evidence="4">2.7.11.1</ecNumber>
    </recommendedName>
</protein>
<keyword evidence="14" id="KW-0418">Kinase</keyword>
<evidence type="ECO:0000256" key="15">
    <source>
        <dbReference type="ARBA" id="ARBA00022840"/>
    </source>
</evidence>
<dbReference type="GO" id="GO:0009791">
    <property type="term" value="P:post-embryonic development"/>
    <property type="evidence" value="ECO:0007669"/>
    <property type="project" value="UniProtKB-ARBA"/>
</dbReference>
<feature type="domain" description="Protein kinase" evidence="25">
    <location>
        <begin position="691"/>
        <end position="963"/>
    </location>
</feature>
<dbReference type="Gene3D" id="3.80.10.10">
    <property type="entry name" value="Ribonuclease Inhibitor"/>
    <property type="match status" value="4"/>
</dbReference>
<feature type="chain" id="PRO_5014692705" description="non-specific serine/threonine protein kinase" evidence="24">
    <location>
        <begin position="20"/>
        <end position="964"/>
    </location>
</feature>
<keyword evidence="11 24" id="KW-0732">Signal</keyword>
<evidence type="ECO:0000256" key="20">
    <source>
        <dbReference type="ARBA" id="ARBA00038043"/>
    </source>
</evidence>
<dbReference type="InterPro" id="IPR008266">
    <property type="entry name" value="Tyr_kinase_AS"/>
</dbReference>
<keyword evidence="5" id="KW-0134">Cell wall</keyword>
<evidence type="ECO:0000256" key="22">
    <source>
        <dbReference type="ARBA" id="ARBA00048679"/>
    </source>
</evidence>
<evidence type="ECO:0000256" key="16">
    <source>
        <dbReference type="ARBA" id="ARBA00022989"/>
    </source>
</evidence>
<evidence type="ECO:0000256" key="7">
    <source>
        <dbReference type="ARBA" id="ARBA00022553"/>
    </source>
</evidence>
<evidence type="ECO:0000256" key="18">
    <source>
        <dbReference type="ARBA" id="ARBA00023170"/>
    </source>
</evidence>
<keyword evidence="17" id="KW-0472">Membrane</keyword>
<dbReference type="PROSITE" id="PS00107">
    <property type="entry name" value="PROTEIN_KINASE_ATP"/>
    <property type="match status" value="1"/>
</dbReference>